<accession>A0A0G1YH31</accession>
<comment type="caution">
    <text evidence="2">The sequence shown here is derived from an EMBL/GenBank/DDBJ whole genome shotgun (WGS) entry which is preliminary data.</text>
</comment>
<organism evidence="2 3">
    <name type="scientific">Candidatus Magasanikbacteria bacterium GW2011_GWA2_56_11</name>
    <dbReference type="NCBI Taxonomy" id="1619044"/>
    <lineage>
        <taxon>Bacteria</taxon>
        <taxon>Candidatus Magasanikiibacteriota</taxon>
    </lineage>
</organism>
<evidence type="ECO:0000313" key="3">
    <source>
        <dbReference type="Proteomes" id="UP000033870"/>
    </source>
</evidence>
<dbReference type="Proteomes" id="UP000033870">
    <property type="component" value="Unassembled WGS sequence"/>
</dbReference>
<dbReference type="AlphaFoldDB" id="A0A0G1YH31"/>
<feature type="coiled-coil region" evidence="1">
    <location>
        <begin position="37"/>
        <end position="64"/>
    </location>
</feature>
<reference evidence="2 3" key="1">
    <citation type="journal article" date="2015" name="Nature">
        <title>rRNA introns, odd ribosomes, and small enigmatic genomes across a large radiation of phyla.</title>
        <authorList>
            <person name="Brown C.T."/>
            <person name="Hug L.A."/>
            <person name="Thomas B.C."/>
            <person name="Sharon I."/>
            <person name="Castelle C.J."/>
            <person name="Singh A."/>
            <person name="Wilkins M.J."/>
            <person name="Williams K.H."/>
            <person name="Banfield J.F."/>
        </authorList>
    </citation>
    <scope>NUCLEOTIDE SEQUENCE [LARGE SCALE GENOMIC DNA]</scope>
</reference>
<evidence type="ECO:0000313" key="2">
    <source>
        <dbReference type="EMBL" id="KKW42551.1"/>
    </source>
</evidence>
<dbReference type="EMBL" id="LCRX01000006">
    <property type="protein sequence ID" value="KKW42551.1"/>
    <property type="molecule type" value="Genomic_DNA"/>
</dbReference>
<gene>
    <name evidence="2" type="ORF">UY92_C0006G0112</name>
</gene>
<dbReference type="STRING" id="1619044.UY92_C0006G0112"/>
<keyword evidence="1" id="KW-0175">Coiled coil</keyword>
<sequence>MPMQNIQEVFSRLEKSQTRQKEIKRLYRDALDATPEYQEIGEKVKSLRERKKQVEQAIKESFAKELTELEDLSVDIESDRELMSDLALTQLVKGENVSVTDQYENEYEPVFSVKFKKMK</sequence>
<evidence type="ECO:0000256" key="1">
    <source>
        <dbReference type="SAM" id="Coils"/>
    </source>
</evidence>
<proteinExistence type="predicted"/>
<name>A0A0G1YH31_9BACT</name>
<protein>
    <submittedName>
        <fullName evidence="2">Uncharacterized protein</fullName>
    </submittedName>
</protein>